<dbReference type="InterPro" id="IPR011009">
    <property type="entry name" value="Kinase-like_dom_sf"/>
</dbReference>
<name>A0A0F4ZCS1_9PEZI</name>
<dbReference type="EC" id="2.7.11.1" evidence="1"/>
<gene>
    <name evidence="15" type="ORF">TD95_001733</name>
</gene>
<reference evidence="15 16" key="1">
    <citation type="submission" date="2015-03" db="EMBL/GenBank/DDBJ databases">
        <authorList>
            <person name="Radwan O."/>
            <person name="Al-Naeli F.A."/>
            <person name="Rendon G.A."/>
            <person name="Fields C."/>
        </authorList>
    </citation>
    <scope>NUCLEOTIDE SEQUENCE [LARGE SCALE GENOMIC DNA]</scope>
    <source>
        <strain evidence="15">CR-DP1</strain>
    </source>
</reference>
<evidence type="ECO:0000256" key="1">
    <source>
        <dbReference type="ARBA" id="ARBA00012513"/>
    </source>
</evidence>
<evidence type="ECO:0000256" key="2">
    <source>
        <dbReference type="ARBA" id="ARBA00022527"/>
    </source>
</evidence>
<feature type="region of interest" description="Disordered" evidence="12">
    <location>
        <begin position="208"/>
        <end position="237"/>
    </location>
</feature>
<feature type="compositionally biased region" description="Low complexity" evidence="12">
    <location>
        <begin position="135"/>
        <end position="146"/>
    </location>
</feature>
<dbReference type="GO" id="GO:0004674">
    <property type="term" value="F:protein serine/threonine kinase activity"/>
    <property type="evidence" value="ECO:0007669"/>
    <property type="project" value="UniProtKB-KW"/>
</dbReference>
<dbReference type="OrthoDB" id="3638488at2759"/>
<keyword evidence="7 11" id="KW-0067">ATP-binding</keyword>
<evidence type="ECO:0000256" key="12">
    <source>
        <dbReference type="SAM" id="MobiDB-lite"/>
    </source>
</evidence>
<feature type="domain" description="AGC-kinase C-terminal" evidence="14">
    <location>
        <begin position="564"/>
        <end position="645"/>
    </location>
</feature>
<comment type="catalytic activity">
    <reaction evidence="9">
        <text>L-threonyl-[protein] + ATP = O-phospho-L-threonyl-[protein] + ADP + H(+)</text>
        <dbReference type="Rhea" id="RHEA:46608"/>
        <dbReference type="Rhea" id="RHEA-COMP:11060"/>
        <dbReference type="Rhea" id="RHEA-COMP:11605"/>
        <dbReference type="ChEBI" id="CHEBI:15378"/>
        <dbReference type="ChEBI" id="CHEBI:30013"/>
        <dbReference type="ChEBI" id="CHEBI:30616"/>
        <dbReference type="ChEBI" id="CHEBI:61977"/>
        <dbReference type="ChEBI" id="CHEBI:456216"/>
        <dbReference type="EC" id="2.7.11.1"/>
    </reaction>
</comment>
<evidence type="ECO:0000256" key="9">
    <source>
        <dbReference type="ARBA" id="ARBA00047899"/>
    </source>
</evidence>
<dbReference type="PROSITE" id="PS51285">
    <property type="entry name" value="AGC_KINASE_CTER"/>
    <property type="match status" value="1"/>
</dbReference>
<evidence type="ECO:0000256" key="10">
    <source>
        <dbReference type="ARBA" id="ARBA00048679"/>
    </source>
</evidence>
<dbReference type="PROSITE" id="PS00108">
    <property type="entry name" value="PROTEIN_KINASE_ST"/>
    <property type="match status" value="1"/>
</dbReference>
<dbReference type="InterPro" id="IPR000961">
    <property type="entry name" value="AGC-kinase_C"/>
</dbReference>
<keyword evidence="16" id="KW-1185">Reference proteome</keyword>
<evidence type="ECO:0000256" key="3">
    <source>
        <dbReference type="ARBA" id="ARBA00022553"/>
    </source>
</evidence>
<organism evidence="15 16">
    <name type="scientific">Thielaviopsis punctulata</name>
    <dbReference type="NCBI Taxonomy" id="72032"/>
    <lineage>
        <taxon>Eukaryota</taxon>
        <taxon>Fungi</taxon>
        <taxon>Dikarya</taxon>
        <taxon>Ascomycota</taxon>
        <taxon>Pezizomycotina</taxon>
        <taxon>Sordariomycetes</taxon>
        <taxon>Hypocreomycetidae</taxon>
        <taxon>Microascales</taxon>
        <taxon>Ceratocystidaceae</taxon>
        <taxon>Thielaviopsis</taxon>
    </lineage>
</organism>
<evidence type="ECO:0000256" key="4">
    <source>
        <dbReference type="ARBA" id="ARBA00022679"/>
    </source>
</evidence>
<evidence type="ECO:0000256" key="8">
    <source>
        <dbReference type="ARBA" id="ARBA00038271"/>
    </source>
</evidence>
<feature type="region of interest" description="Disordered" evidence="12">
    <location>
        <begin position="1"/>
        <end position="74"/>
    </location>
</feature>
<dbReference type="FunFam" id="1.10.510.10:FF:000086">
    <property type="entry name" value="Non-specific serine/threonine protein kinase"/>
    <property type="match status" value="1"/>
</dbReference>
<evidence type="ECO:0000259" key="14">
    <source>
        <dbReference type="PROSITE" id="PS51285"/>
    </source>
</evidence>
<dbReference type="FunFam" id="3.30.200.20:FF:000192">
    <property type="entry name" value="Serine/threonine-protein kinase cot-1"/>
    <property type="match status" value="1"/>
</dbReference>
<feature type="compositionally biased region" description="Polar residues" evidence="12">
    <location>
        <begin position="1"/>
        <end position="16"/>
    </location>
</feature>
<dbReference type="PROSITE" id="PS50011">
    <property type="entry name" value="PROTEIN_KINASE_DOM"/>
    <property type="match status" value="1"/>
</dbReference>
<keyword evidence="3" id="KW-0597">Phosphoprotein</keyword>
<dbReference type="Proteomes" id="UP000033483">
    <property type="component" value="Unassembled WGS sequence"/>
</dbReference>
<evidence type="ECO:0000256" key="6">
    <source>
        <dbReference type="ARBA" id="ARBA00022777"/>
    </source>
</evidence>
<dbReference type="GO" id="GO:0071944">
    <property type="term" value="C:cell periphery"/>
    <property type="evidence" value="ECO:0007669"/>
    <property type="project" value="UniProtKB-ARBA"/>
</dbReference>
<evidence type="ECO:0000313" key="15">
    <source>
        <dbReference type="EMBL" id="KKA27633.1"/>
    </source>
</evidence>
<dbReference type="FunFam" id="1.10.510.10:FF:000229">
    <property type="entry name" value="Serine/threonine-protein kinase cot-1"/>
    <property type="match status" value="1"/>
</dbReference>
<dbReference type="Gene3D" id="3.30.200.20">
    <property type="entry name" value="Phosphorylase Kinase, domain 1"/>
    <property type="match status" value="1"/>
</dbReference>
<keyword evidence="2" id="KW-0723">Serine/threonine-protein kinase</keyword>
<comment type="similarity">
    <text evidence="8">Belongs to the protein kinase superfamily. STE Ser/Thr protein kinase family. COT1 subfamily.</text>
</comment>
<dbReference type="InterPro" id="IPR000719">
    <property type="entry name" value="Prot_kinase_dom"/>
</dbReference>
<dbReference type="Pfam" id="PF00069">
    <property type="entry name" value="Pkinase"/>
    <property type="match status" value="2"/>
</dbReference>
<evidence type="ECO:0000313" key="16">
    <source>
        <dbReference type="Proteomes" id="UP000033483"/>
    </source>
</evidence>
<keyword evidence="5 11" id="KW-0547">Nucleotide-binding</keyword>
<dbReference type="SMART" id="SM00133">
    <property type="entry name" value="S_TK_X"/>
    <property type="match status" value="1"/>
</dbReference>
<evidence type="ECO:0000256" key="7">
    <source>
        <dbReference type="ARBA" id="ARBA00022840"/>
    </source>
</evidence>
<keyword evidence="6" id="KW-0418">Kinase</keyword>
<proteinExistence type="inferred from homology"/>
<feature type="compositionally biased region" description="Basic and acidic residues" evidence="12">
    <location>
        <begin position="208"/>
        <end position="222"/>
    </location>
</feature>
<comment type="caution">
    <text evidence="15">The sequence shown here is derived from an EMBL/GenBank/DDBJ whole genome shotgun (WGS) entry which is preliminary data.</text>
</comment>
<dbReference type="InterPro" id="IPR008271">
    <property type="entry name" value="Ser/Thr_kinase_AS"/>
</dbReference>
<evidence type="ECO:0000259" key="13">
    <source>
        <dbReference type="PROSITE" id="PS50011"/>
    </source>
</evidence>
<keyword evidence="4" id="KW-0808">Transferase</keyword>
<feature type="binding site" evidence="11">
    <location>
        <position position="288"/>
    </location>
    <ligand>
        <name>ATP</name>
        <dbReference type="ChEBI" id="CHEBI:30616"/>
    </ligand>
</feature>
<protein>
    <recommendedName>
        <fullName evidence="1">non-specific serine/threonine protein kinase</fullName>
        <ecNumber evidence="1">2.7.11.1</ecNumber>
    </recommendedName>
</protein>
<evidence type="ECO:0000256" key="11">
    <source>
        <dbReference type="PROSITE-ProRule" id="PRU10141"/>
    </source>
</evidence>
<comment type="catalytic activity">
    <reaction evidence="10">
        <text>L-seryl-[protein] + ATP = O-phospho-L-seryl-[protein] + ADP + H(+)</text>
        <dbReference type="Rhea" id="RHEA:17989"/>
        <dbReference type="Rhea" id="RHEA-COMP:9863"/>
        <dbReference type="Rhea" id="RHEA-COMP:11604"/>
        <dbReference type="ChEBI" id="CHEBI:15378"/>
        <dbReference type="ChEBI" id="CHEBI:29999"/>
        <dbReference type="ChEBI" id="CHEBI:30616"/>
        <dbReference type="ChEBI" id="CHEBI:83421"/>
        <dbReference type="ChEBI" id="CHEBI:456216"/>
        <dbReference type="EC" id="2.7.11.1"/>
    </reaction>
</comment>
<dbReference type="GO" id="GO:0005524">
    <property type="term" value="F:ATP binding"/>
    <property type="evidence" value="ECO:0007669"/>
    <property type="project" value="UniProtKB-UniRule"/>
</dbReference>
<accession>A0A0F4ZCS1</accession>
<feature type="region of interest" description="Disordered" evidence="12">
    <location>
        <begin position="110"/>
        <end position="187"/>
    </location>
</feature>
<dbReference type="SMART" id="SM00220">
    <property type="entry name" value="S_TKc"/>
    <property type="match status" value="1"/>
</dbReference>
<dbReference type="AlphaFoldDB" id="A0A0F4ZCS1"/>
<dbReference type="SUPFAM" id="SSF56112">
    <property type="entry name" value="Protein kinase-like (PK-like)"/>
    <property type="match status" value="1"/>
</dbReference>
<feature type="compositionally biased region" description="Polar residues" evidence="12">
    <location>
        <begin position="61"/>
        <end position="74"/>
    </location>
</feature>
<dbReference type="PROSITE" id="PS00107">
    <property type="entry name" value="PROTEIN_KINASE_ATP"/>
    <property type="match status" value="1"/>
</dbReference>
<dbReference type="PANTHER" id="PTHR22988">
    <property type="entry name" value="MYOTONIC DYSTROPHY S/T KINASE-RELATED"/>
    <property type="match status" value="1"/>
</dbReference>
<dbReference type="InterPro" id="IPR017441">
    <property type="entry name" value="Protein_kinase_ATP_BS"/>
</dbReference>
<dbReference type="EMBL" id="LAEV01001611">
    <property type="protein sequence ID" value="KKA27633.1"/>
    <property type="molecule type" value="Genomic_DNA"/>
</dbReference>
<feature type="domain" description="Protein kinase" evidence="13">
    <location>
        <begin position="259"/>
        <end position="563"/>
    </location>
</feature>
<dbReference type="InterPro" id="IPR050839">
    <property type="entry name" value="Rho-assoc_Ser/Thr_Kinase"/>
</dbReference>
<sequence length="645" mass="73060">MDNTNRLHLNFGNNNERLAAPDRAYPTTPSTFPQPVFPNGQGGQQQQSGQYGGSQGYSNHGYFQQSGPYAGYQQPQGTAVVDYQSSAYQQRGNTPGNDPNVGLAQQFSQLGGGRQAPYSGNARNPPTAQRPRTAGGNNQQQQQQQQGYGGYGNAPPMPSSRSPALGNGSEFQPAPQRNPELYGSNANNNQRKCTQLAADFFKDSVKRARERNQRQSELEQKLSDPSQSSTRREQLWSTHGRKEGQYLRFLRTKDKPENYNTIKIIGKGAFGEVKLVQKKADGKVYAMKSLIKTEMFRKDQLAHVRAERDILAESDSPWVVKLYTTFQDANFLYMLMEFLPGGDLMTMLIKYEIFSEDITRFYIAEIVLAIEAVHNLHFIHRDIKPDNILLDRGGHVKLTDFGLSTGFQRLHDNNYYQQLLQGRSTRPRGDRNSVALDQINLTVSNRSQINDWRRSRRLMAYSTVGTPDYIAPEIFTGGGYTFDCDWWSLGTIMFECLVGWPPFCAEDSHDTYRKIVNWRQTLYFPDDITLGVEAENLIRSLICNTENRLGRGGAHEIKSHAFFRGVEFDQLRRIRAPFEPRLTSNIDTTYFPIDEIDQTDNATLLRAQAMQAGRSPAAAAQTEESPEMSLPFIGYTFKRFDNNFR</sequence>
<evidence type="ECO:0000256" key="5">
    <source>
        <dbReference type="ARBA" id="ARBA00022741"/>
    </source>
</evidence>
<dbReference type="Gene3D" id="1.10.510.10">
    <property type="entry name" value="Transferase(Phosphotransferase) domain 1"/>
    <property type="match status" value="1"/>
</dbReference>